<comment type="caution">
    <text evidence="1">The sequence shown here is derived from an EMBL/GenBank/DDBJ whole genome shotgun (WGS) entry which is preliminary data.</text>
</comment>
<dbReference type="InterPro" id="IPR036291">
    <property type="entry name" value="NAD(P)-bd_dom_sf"/>
</dbReference>
<dbReference type="Proteomes" id="UP000249334">
    <property type="component" value="Unassembled WGS sequence"/>
</dbReference>
<dbReference type="Gene3D" id="3.40.50.720">
    <property type="entry name" value="NAD(P)-binding Rossmann-like Domain"/>
    <property type="match status" value="1"/>
</dbReference>
<proteinExistence type="predicted"/>
<accession>A0ABX9CJU4</accession>
<name>A0ABX9CJU4_9ACTN</name>
<gene>
    <name evidence="1" type="ORF">GAR05_03171</name>
</gene>
<sequence length="91" mass="9532">MAKAAEWSLTNGIRLELAGQGTLVTGLRLGSADTDMSAGHHGDKTDPADVVRAARDGVEAGRVEVLADEWSAYVKASLANDPSEFYAATAR</sequence>
<protein>
    <submittedName>
        <fullName evidence="1">Uncharacterized protein</fullName>
    </submittedName>
</protein>
<evidence type="ECO:0000313" key="2">
    <source>
        <dbReference type="Proteomes" id="UP000249334"/>
    </source>
</evidence>
<dbReference type="EMBL" id="PXXW01000024">
    <property type="protein sequence ID" value="RAN98434.1"/>
    <property type="molecule type" value="Genomic_DNA"/>
</dbReference>
<evidence type="ECO:0000313" key="1">
    <source>
        <dbReference type="EMBL" id="RAN98434.1"/>
    </source>
</evidence>
<organism evidence="1 2">
    <name type="scientific">Micromonospora saelicesensis</name>
    <dbReference type="NCBI Taxonomy" id="285676"/>
    <lineage>
        <taxon>Bacteria</taxon>
        <taxon>Bacillati</taxon>
        <taxon>Actinomycetota</taxon>
        <taxon>Actinomycetes</taxon>
        <taxon>Micromonosporales</taxon>
        <taxon>Micromonosporaceae</taxon>
        <taxon>Micromonospora</taxon>
    </lineage>
</organism>
<dbReference type="SUPFAM" id="SSF51735">
    <property type="entry name" value="NAD(P)-binding Rossmann-fold domains"/>
    <property type="match status" value="1"/>
</dbReference>
<reference evidence="1 2" key="1">
    <citation type="submission" date="2018-03" db="EMBL/GenBank/DDBJ databases">
        <title>Genomic framework for the identification of Micromonospora saelicesensis and Micromonospora noduli.</title>
        <authorList>
            <person name="Riesco R."/>
            <person name="Trujillo M.E."/>
        </authorList>
    </citation>
    <scope>NUCLEOTIDE SEQUENCE [LARGE SCALE GENOMIC DNA]</scope>
    <source>
        <strain evidence="1 2">GAR05</strain>
    </source>
</reference>
<keyword evidence="2" id="KW-1185">Reference proteome</keyword>
<dbReference type="RefSeq" id="WP_181539461.1">
    <property type="nucleotide sequence ID" value="NZ_PXXW01000024.1"/>
</dbReference>